<dbReference type="AlphaFoldDB" id="A0A8H7ATG8"/>
<proteinExistence type="predicted"/>
<dbReference type="InterPro" id="IPR021514">
    <property type="entry name" value="DUF3176"/>
</dbReference>
<feature type="transmembrane region" description="Helical" evidence="2">
    <location>
        <begin position="115"/>
        <end position="137"/>
    </location>
</feature>
<keyword evidence="2" id="KW-0472">Membrane</keyword>
<accession>A0A8H7ATG8</accession>
<dbReference type="Pfam" id="PF11374">
    <property type="entry name" value="DUF3176"/>
    <property type="match status" value="1"/>
</dbReference>
<dbReference type="Proteomes" id="UP000606974">
    <property type="component" value="Unassembled WGS sequence"/>
</dbReference>
<feature type="transmembrane region" description="Helical" evidence="2">
    <location>
        <begin position="81"/>
        <end position="103"/>
    </location>
</feature>
<evidence type="ECO:0000256" key="2">
    <source>
        <dbReference type="SAM" id="Phobius"/>
    </source>
</evidence>
<dbReference type="PANTHER" id="PTHR35394:SF5">
    <property type="entry name" value="DUF3176 DOMAIN-CONTAINING PROTEIN"/>
    <property type="match status" value="1"/>
</dbReference>
<evidence type="ECO:0000256" key="1">
    <source>
        <dbReference type="SAM" id="MobiDB-lite"/>
    </source>
</evidence>
<dbReference type="EMBL" id="JAACFV010000026">
    <property type="protein sequence ID" value="KAF7510845.1"/>
    <property type="molecule type" value="Genomic_DNA"/>
</dbReference>
<protein>
    <submittedName>
        <fullName evidence="3">Uncharacterized protein</fullName>
    </submittedName>
</protein>
<evidence type="ECO:0000313" key="3">
    <source>
        <dbReference type="EMBL" id="KAF7510845.1"/>
    </source>
</evidence>
<feature type="region of interest" description="Disordered" evidence="1">
    <location>
        <begin position="1"/>
        <end position="44"/>
    </location>
</feature>
<dbReference type="PANTHER" id="PTHR35394">
    <property type="entry name" value="DUF3176 DOMAIN-CONTAINING PROTEIN"/>
    <property type="match status" value="1"/>
</dbReference>
<gene>
    <name evidence="3" type="ORF">GJ744_005945</name>
</gene>
<organism evidence="3 4">
    <name type="scientific">Endocarpon pusillum</name>
    <dbReference type="NCBI Taxonomy" id="364733"/>
    <lineage>
        <taxon>Eukaryota</taxon>
        <taxon>Fungi</taxon>
        <taxon>Dikarya</taxon>
        <taxon>Ascomycota</taxon>
        <taxon>Pezizomycotina</taxon>
        <taxon>Eurotiomycetes</taxon>
        <taxon>Chaetothyriomycetidae</taxon>
        <taxon>Verrucariales</taxon>
        <taxon>Verrucariaceae</taxon>
        <taxon>Endocarpon</taxon>
    </lineage>
</organism>
<evidence type="ECO:0000313" key="4">
    <source>
        <dbReference type="Proteomes" id="UP000606974"/>
    </source>
</evidence>
<keyword evidence="4" id="KW-1185">Reference proteome</keyword>
<sequence length="386" mass="42659">MKRPGVKNSYNSVQDARLSPTGHERFARGSGEVTRRSVSPKGPQATRFLIPRKPVEIREGSVDRGSSQQIPTCRAQLLRNWWMEIGACLICIVALLAITATLYPHRHKPLPQWPYSITVNSLVAIYAVVLKAAILLVTAEGLSQLKWTWFKCGRPLEDFVKYDQASRGPLGAVNLLWRLRAQHPLSSCGALITIIVVAIDPFAQQIVRYYVCSVAVDGVQAAVPRTNLYRSNGIAIGSHIVPIQPPEQDSINAGIFSPGGVVRYECLTGNCTFPLKYNTAGYCSICEDVTHLLMFANKTTNNTGTYNNTLENVNQGICTLTTSLPSGLSMNSSALAGENNYTTMSINQDFSSGNNRWEAMCWIRGPNNRGFTNRMRRPCHEEHMAL</sequence>
<reference evidence="3" key="1">
    <citation type="submission" date="2020-02" db="EMBL/GenBank/DDBJ databases">
        <authorList>
            <person name="Palmer J.M."/>
        </authorList>
    </citation>
    <scope>NUCLEOTIDE SEQUENCE</scope>
    <source>
        <strain evidence="3">EPUS1.4</strain>
        <tissue evidence="3">Thallus</tissue>
    </source>
</reference>
<dbReference type="OrthoDB" id="5242705at2759"/>
<comment type="caution">
    <text evidence="3">The sequence shown here is derived from an EMBL/GenBank/DDBJ whole genome shotgun (WGS) entry which is preliminary data.</text>
</comment>
<keyword evidence="2" id="KW-1133">Transmembrane helix</keyword>
<keyword evidence="2" id="KW-0812">Transmembrane</keyword>
<name>A0A8H7ATG8_9EURO</name>